<protein>
    <recommendedName>
        <fullName evidence="3">Pyridoxamine 5'-phosphate oxidase putative domain-containing protein</fullName>
    </recommendedName>
</protein>
<organism evidence="1 2">
    <name type="scientific">Saccharothrix coeruleofusca</name>
    <dbReference type="NCBI Taxonomy" id="33919"/>
    <lineage>
        <taxon>Bacteria</taxon>
        <taxon>Bacillati</taxon>
        <taxon>Actinomycetota</taxon>
        <taxon>Actinomycetes</taxon>
        <taxon>Pseudonocardiales</taxon>
        <taxon>Pseudonocardiaceae</taxon>
        <taxon>Saccharothrix</taxon>
    </lineage>
</organism>
<dbReference type="SUPFAM" id="SSF50475">
    <property type="entry name" value="FMN-binding split barrel"/>
    <property type="match status" value="1"/>
</dbReference>
<evidence type="ECO:0000313" key="1">
    <source>
        <dbReference type="EMBL" id="GGP54810.1"/>
    </source>
</evidence>
<evidence type="ECO:0008006" key="3">
    <source>
        <dbReference type="Google" id="ProtNLM"/>
    </source>
</evidence>
<reference evidence="1" key="2">
    <citation type="submission" date="2020-09" db="EMBL/GenBank/DDBJ databases">
        <authorList>
            <person name="Sun Q."/>
            <person name="Ohkuma M."/>
        </authorList>
    </citation>
    <scope>NUCLEOTIDE SEQUENCE</scope>
    <source>
        <strain evidence="1">JCM 3313</strain>
    </source>
</reference>
<dbReference type="Gene3D" id="2.30.110.10">
    <property type="entry name" value="Electron Transport, Fmn-binding Protein, Chain A"/>
    <property type="match status" value="1"/>
</dbReference>
<dbReference type="AlphaFoldDB" id="A0A918AM51"/>
<reference evidence="1" key="1">
    <citation type="journal article" date="2014" name="Int. J. Syst. Evol. Microbiol.">
        <title>Complete genome sequence of Corynebacterium casei LMG S-19264T (=DSM 44701T), isolated from a smear-ripened cheese.</title>
        <authorList>
            <consortium name="US DOE Joint Genome Institute (JGI-PGF)"/>
            <person name="Walter F."/>
            <person name="Albersmeier A."/>
            <person name="Kalinowski J."/>
            <person name="Ruckert C."/>
        </authorList>
    </citation>
    <scope>NUCLEOTIDE SEQUENCE</scope>
    <source>
        <strain evidence="1">JCM 3313</strain>
    </source>
</reference>
<gene>
    <name evidence="1" type="ORF">GCM10010185_29150</name>
</gene>
<dbReference type="Proteomes" id="UP000639606">
    <property type="component" value="Unassembled WGS sequence"/>
</dbReference>
<dbReference type="RefSeq" id="WP_189223738.1">
    <property type="nucleotide sequence ID" value="NZ_BMRG01000004.1"/>
</dbReference>
<dbReference type="EMBL" id="BMRG01000004">
    <property type="protein sequence ID" value="GGP54810.1"/>
    <property type="molecule type" value="Genomic_DNA"/>
</dbReference>
<evidence type="ECO:0000313" key="2">
    <source>
        <dbReference type="Proteomes" id="UP000639606"/>
    </source>
</evidence>
<sequence length="301" mass="32435">MTSQRHPSYHRGERAVQARAGLLDQAAFGLNGIRSTIPEVAAGFLAGQHVVFLGADDGGGRLWTTMLTGEPGFLRAPDSRTLTVAAAPAEADPLAEALSRRVEVGVIAVEPGTRRRMRINGVARPRDGGLVVEVEQVFANCPKYIQKREPTPRADVVPGAGRSASVLSDEQRHRVTTADTFFVTTASDEGKVDTSHRGGNPGFVHVLSEDRLEWPDYTGNAMFLTLGNLELRPDAGLLFPDWETGTSLHLTGTAAVDWSARGAARHRGAQRVVRFDIAGVVEVPALSPLRWSAPAYSRFNP</sequence>
<keyword evidence="2" id="KW-1185">Reference proteome</keyword>
<dbReference type="PANTHER" id="PTHR42815:SF2">
    <property type="entry name" value="FAD-BINDING, PUTATIVE (AFU_ORTHOLOGUE AFUA_6G07600)-RELATED"/>
    <property type="match status" value="1"/>
</dbReference>
<comment type="caution">
    <text evidence="1">The sequence shown here is derived from an EMBL/GenBank/DDBJ whole genome shotgun (WGS) entry which is preliminary data.</text>
</comment>
<name>A0A918AM51_9PSEU</name>
<dbReference type="PANTHER" id="PTHR42815">
    <property type="entry name" value="FAD-BINDING, PUTATIVE (AFU_ORTHOLOGUE AFUA_6G07600)-RELATED"/>
    <property type="match status" value="1"/>
</dbReference>
<dbReference type="InterPro" id="IPR012349">
    <property type="entry name" value="Split_barrel_FMN-bd"/>
</dbReference>
<accession>A0A918AM51</accession>
<proteinExistence type="predicted"/>